<keyword evidence="2" id="KW-1185">Reference proteome</keyword>
<dbReference type="PATRIC" id="fig|68170.10.peg.8640"/>
<dbReference type="Proteomes" id="UP000033393">
    <property type="component" value="Unassembled WGS sequence"/>
</dbReference>
<accession>A0A0F0GJD1</accession>
<organism evidence="1 2">
    <name type="scientific">Lentzea aerocolonigenes</name>
    <name type="common">Lechevalieria aerocolonigenes</name>
    <name type="synonym">Saccharothrix aerocolonigenes</name>
    <dbReference type="NCBI Taxonomy" id="68170"/>
    <lineage>
        <taxon>Bacteria</taxon>
        <taxon>Bacillati</taxon>
        <taxon>Actinomycetota</taxon>
        <taxon>Actinomycetes</taxon>
        <taxon>Pseudonocardiales</taxon>
        <taxon>Pseudonocardiaceae</taxon>
        <taxon>Lentzea</taxon>
    </lineage>
</organism>
<protein>
    <submittedName>
        <fullName evidence="1">Uncharacterized protein</fullName>
    </submittedName>
</protein>
<proteinExistence type="predicted"/>
<sequence>MRHQDGPVHEIRVGAEVVELSAAEHAAWLRAEPGAALVERGLLVEVLPDNAVGFASRHRLIPLALGLGTVEPGLVGLGLLHHPLVLLAPALADLVQWSPLSPDLWHACRVSAEAAAGAGIEDPEQIDPRQVLDGVLAALLTLLGGRAACVDVRL</sequence>
<evidence type="ECO:0000313" key="1">
    <source>
        <dbReference type="EMBL" id="KJK43440.1"/>
    </source>
</evidence>
<comment type="caution">
    <text evidence="1">The sequence shown here is derived from an EMBL/GenBank/DDBJ whole genome shotgun (WGS) entry which is preliminary data.</text>
</comment>
<gene>
    <name evidence="1" type="ORF">UK23_33265</name>
</gene>
<dbReference type="EMBL" id="JYJG01000291">
    <property type="protein sequence ID" value="KJK43440.1"/>
    <property type="molecule type" value="Genomic_DNA"/>
</dbReference>
<evidence type="ECO:0000313" key="2">
    <source>
        <dbReference type="Proteomes" id="UP000033393"/>
    </source>
</evidence>
<dbReference type="AlphaFoldDB" id="A0A0F0GJD1"/>
<name>A0A0F0GJD1_LENAE</name>
<reference evidence="1 2" key="1">
    <citation type="submission" date="2015-02" db="EMBL/GenBank/DDBJ databases">
        <authorList>
            <person name="Ju K.-S."/>
            <person name="Doroghazi J.R."/>
            <person name="Metcalf W."/>
        </authorList>
    </citation>
    <scope>NUCLEOTIDE SEQUENCE [LARGE SCALE GENOMIC DNA]</scope>
    <source>
        <strain evidence="1 2">NRRL B-16140</strain>
    </source>
</reference>